<gene>
    <name evidence="2" type="ORF">MET9862_03528</name>
</gene>
<reference evidence="2 3" key="1">
    <citation type="submission" date="2019-06" db="EMBL/GenBank/DDBJ databases">
        <authorList>
            <person name="Rodrigo-Torres L."/>
            <person name="Arahal R. D."/>
            <person name="Lucena T."/>
        </authorList>
    </citation>
    <scope>NUCLEOTIDE SEQUENCE [LARGE SCALE GENOMIC DNA]</scope>
    <source>
        <strain evidence="2 3">SB0023/3</strain>
    </source>
</reference>
<keyword evidence="3" id="KW-1185">Reference proteome</keyword>
<dbReference type="AlphaFoldDB" id="A0A509EFF5"/>
<sequence>MRKRTAVRSGAAGRVAPTRTPALRPARHGSAPPVSGEAPAQVRAPNRPEWPDPLNEEELRALEAGWGFVE</sequence>
<protein>
    <submittedName>
        <fullName evidence="2">Uncharacterized protein</fullName>
    </submittedName>
</protein>
<organism evidence="2 3">
    <name type="scientific">Methylobacterium symbioticum</name>
    <dbReference type="NCBI Taxonomy" id="2584084"/>
    <lineage>
        <taxon>Bacteria</taxon>
        <taxon>Pseudomonadati</taxon>
        <taxon>Pseudomonadota</taxon>
        <taxon>Alphaproteobacteria</taxon>
        <taxon>Hyphomicrobiales</taxon>
        <taxon>Methylobacteriaceae</taxon>
        <taxon>Methylobacterium</taxon>
    </lineage>
</organism>
<dbReference type="Proteomes" id="UP000410984">
    <property type="component" value="Unassembled WGS sequence"/>
</dbReference>
<dbReference type="EMBL" id="CABFPH010000053">
    <property type="protein sequence ID" value="VUD72921.1"/>
    <property type="molecule type" value="Genomic_DNA"/>
</dbReference>
<accession>A0A509EFF5</accession>
<evidence type="ECO:0000313" key="3">
    <source>
        <dbReference type="Proteomes" id="UP000410984"/>
    </source>
</evidence>
<name>A0A509EFF5_9HYPH</name>
<evidence type="ECO:0000256" key="1">
    <source>
        <dbReference type="SAM" id="MobiDB-lite"/>
    </source>
</evidence>
<feature type="region of interest" description="Disordered" evidence="1">
    <location>
        <begin position="1"/>
        <end position="53"/>
    </location>
</feature>
<evidence type="ECO:0000313" key="2">
    <source>
        <dbReference type="EMBL" id="VUD72921.1"/>
    </source>
</evidence>
<proteinExistence type="predicted"/>